<keyword evidence="1" id="KW-0808">Transferase</keyword>
<evidence type="ECO:0000259" key="2">
    <source>
        <dbReference type="PROSITE" id="PS51186"/>
    </source>
</evidence>
<dbReference type="RefSeq" id="WP_217790603.1">
    <property type="nucleotide sequence ID" value="NZ_JAHSPG010000003.1"/>
</dbReference>
<proteinExistence type="predicted"/>
<dbReference type="EMBL" id="JAHSPG010000003">
    <property type="protein sequence ID" value="MBV4356974.1"/>
    <property type="molecule type" value="Genomic_DNA"/>
</dbReference>
<reference evidence="3" key="1">
    <citation type="submission" date="2021-06" db="EMBL/GenBank/DDBJ databases">
        <authorList>
            <person name="Huq M.A."/>
        </authorList>
    </citation>
    <scope>NUCLEOTIDE SEQUENCE</scope>
    <source>
        <strain evidence="3">MAH-26</strain>
    </source>
</reference>
<dbReference type="Pfam" id="PF00583">
    <property type="entry name" value="Acetyltransf_1"/>
    <property type="match status" value="1"/>
</dbReference>
<dbReference type="GO" id="GO:0008080">
    <property type="term" value="F:N-acetyltransferase activity"/>
    <property type="evidence" value="ECO:0007669"/>
    <property type="project" value="InterPro"/>
</dbReference>
<gene>
    <name evidence="3" type="ORF">KTO63_07460</name>
</gene>
<sequence length="167" mass="19149">MKNLTTKDIKTYSEMEKVNILEYAPEYAGDFKRLNIEWIEKYFIVEEHDLEQLNNPEEYIISRGGYILFAQYNNKIVGVCALIRTNDTSFEMAKMAVSSDAQGKQIGTTLGIATLHKAKAEGANHVWLESNRILEPAIHLYKKLGFVEIPMAETPYARADIKMEVWI</sequence>
<comment type="caution">
    <text evidence="3">The sequence shown here is derived from an EMBL/GenBank/DDBJ whole genome shotgun (WGS) entry which is preliminary data.</text>
</comment>
<dbReference type="AlphaFoldDB" id="A0A9E2W3N2"/>
<keyword evidence="4" id="KW-1185">Reference proteome</keyword>
<dbReference type="PANTHER" id="PTHR13947">
    <property type="entry name" value="GNAT FAMILY N-ACETYLTRANSFERASE"/>
    <property type="match status" value="1"/>
</dbReference>
<organism evidence="3 4">
    <name type="scientific">Pinibacter aurantiacus</name>
    <dbReference type="NCBI Taxonomy" id="2851599"/>
    <lineage>
        <taxon>Bacteria</taxon>
        <taxon>Pseudomonadati</taxon>
        <taxon>Bacteroidota</taxon>
        <taxon>Chitinophagia</taxon>
        <taxon>Chitinophagales</taxon>
        <taxon>Chitinophagaceae</taxon>
        <taxon>Pinibacter</taxon>
    </lineage>
</organism>
<feature type="domain" description="N-acetyltransferase" evidence="2">
    <location>
        <begin position="18"/>
        <end position="167"/>
    </location>
</feature>
<dbReference type="InterPro" id="IPR000182">
    <property type="entry name" value="GNAT_dom"/>
</dbReference>
<dbReference type="CDD" id="cd04301">
    <property type="entry name" value="NAT_SF"/>
    <property type="match status" value="1"/>
</dbReference>
<protein>
    <submittedName>
        <fullName evidence="3">GNAT family N-acetyltransferase</fullName>
    </submittedName>
</protein>
<dbReference type="PANTHER" id="PTHR13947:SF37">
    <property type="entry name" value="LD18367P"/>
    <property type="match status" value="1"/>
</dbReference>
<name>A0A9E2W3N2_9BACT</name>
<dbReference type="Proteomes" id="UP000812270">
    <property type="component" value="Unassembled WGS sequence"/>
</dbReference>
<evidence type="ECO:0000313" key="4">
    <source>
        <dbReference type="Proteomes" id="UP000812270"/>
    </source>
</evidence>
<dbReference type="InterPro" id="IPR050769">
    <property type="entry name" value="NAT_camello-type"/>
</dbReference>
<dbReference type="PROSITE" id="PS51186">
    <property type="entry name" value="GNAT"/>
    <property type="match status" value="1"/>
</dbReference>
<accession>A0A9E2W3N2</accession>
<evidence type="ECO:0000256" key="1">
    <source>
        <dbReference type="ARBA" id="ARBA00022679"/>
    </source>
</evidence>
<evidence type="ECO:0000313" key="3">
    <source>
        <dbReference type="EMBL" id="MBV4356974.1"/>
    </source>
</evidence>